<comment type="subcellular location">
    <subcellularLocation>
        <location evidence="1">Membrane</location>
        <topology evidence="1">Multi-pass membrane protein</topology>
    </subcellularLocation>
</comment>
<dbReference type="Gene3D" id="2.40.50.140">
    <property type="entry name" value="Nucleic acid-binding proteins"/>
    <property type="match status" value="1"/>
</dbReference>
<evidence type="ECO:0000259" key="6">
    <source>
        <dbReference type="Pfam" id="PF01957"/>
    </source>
</evidence>
<feature type="transmembrane region" description="Helical" evidence="5">
    <location>
        <begin position="51"/>
        <end position="69"/>
    </location>
</feature>
<dbReference type="EMBL" id="PDEV01000001">
    <property type="protein sequence ID" value="PEN16758.1"/>
    <property type="molecule type" value="Genomic_DNA"/>
</dbReference>
<evidence type="ECO:0000256" key="1">
    <source>
        <dbReference type="ARBA" id="ARBA00004141"/>
    </source>
</evidence>
<reference evidence="8 10" key="2">
    <citation type="submission" date="2018-12" db="EMBL/GenBank/DDBJ databases">
        <authorList>
            <consortium name="Pathogen Informatics"/>
        </authorList>
    </citation>
    <scope>NUCLEOTIDE SEQUENCE [LARGE SCALE GENOMIC DNA]</scope>
    <source>
        <strain evidence="8 10">NCTC10918</strain>
    </source>
</reference>
<evidence type="ECO:0000313" key="9">
    <source>
        <dbReference type="Proteomes" id="UP000219947"/>
    </source>
</evidence>
<evidence type="ECO:0000313" key="10">
    <source>
        <dbReference type="Proteomes" id="UP000270988"/>
    </source>
</evidence>
<gene>
    <name evidence="7" type="ORF">CRM92_01585</name>
    <name evidence="8" type="ORF">NCTC10918_00669</name>
</gene>
<dbReference type="AlphaFoldDB" id="A0A2A8D829"/>
<proteinExistence type="predicted"/>
<dbReference type="Pfam" id="PF01957">
    <property type="entry name" value="NfeD"/>
    <property type="match status" value="1"/>
</dbReference>
<dbReference type="GeneID" id="29743026"/>
<dbReference type="RefSeq" id="WP_004004664.1">
    <property type="nucleotide sequence ID" value="NZ_CAUREM010000004.1"/>
</dbReference>
<feature type="transmembrane region" description="Helical" evidence="5">
    <location>
        <begin position="12"/>
        <end position="39"/>
    </location>
</feature>
<keyword evidence="2 5" id="KW-0812">Transmembrane</keyword>
<keyword evidence="4 5" id="KW-0472">Membrane</keyword>
<dbReference type="InterPro" id="IPR012340">
    <property type="entry name" value="NA-bd_OB-fold"/>
</dbReference>
<evidence type="ECO:0000256" key="4">
    <source>
        <dbReference type="ARBA" id="ARBA00023136"/>
    </source>
</evidence>
<feature type="domain" description="NfeD-like C-terminal" evidence="6">
    <location>
        <begin position="89"/>
        <end position="145"/>
    </location>
</feature>
<accession>A0A2A8D829</accession>
<dbReference type="PANTHER" id="PTHR33507:SF3">
    <property type="entry name" value="INNER MEMBRANE PROTEIN YBBJ"/>
    <property type="match status" value="1"/>
</dbReference>
<evidence type="ECO:0000313" key="7">
    <source>
        <dbReference type="EMBL" id="PEN16758.1"/>
    </source>
</evidence>
<keyword evidence="9" id="KW-1185">Reference proteome</keyword>
<dbReference type="SUPFAM" id="SSF141322">
    <property type="entry name" value="NfeD domain-like"/>
    <property type="match status" value="1"/>
</dbReference>
<reference evidence="7" key="1">
    <citation type="submission" date="2017-10" db="EMBL/GenBank/DDBJ databases">
        <title>Kefir isolates.</title>
        <authorList>
            <person name="Kim Y."/>
            <person name="Blasche S."/>
        </authorList>
    </citation>
    <scope>NUCLEOTIDE SEQUENCE [LARGE SCALE GENOMIC DNA]</scope>
    <source>
        <strain evidence="7">OG2-2</strain>
    </source>
</reference>
<evidence type="ECO:0000313" key="8">
    <source>
        <dbReference type="EMBL" id="VEJ29410.1"/>
    </source>
</evidence>
<name>A0A2A8D829_9MICC</name>
<dbReference type="InterPro" id="IPR052165">
    <property type="entry name" value="Membrane_assoc_protease"/>
</dbReference>
<evidence type="ECO:0000256" key="5">
    <source>
        <dbReference type="SAM" id="Phobius"/>
    </source>
</evidence>
<keyword evidence="3 5" id="KW-1133">Transmembrane helix</keyword>
<dbReference type="Proteomes" id="UP000270988">
    <property type="component" value="Chromosome"/>
</dbReference>
<dbReference type="EMBL" id="LR134521">
    <property type="protein sequence ID" value="VEJ29410.1"/>
    <property type="molecule type" value="Genomic_DNA"/>
</dbReference>
<dbReference type="PANTHER" id="PTHR33507">
    <property type="entry name" value="INNER MEMBRANE PROTEIN YBBJ"/>
    <property type="match status" value="1"/>
</dbReference>
<organism evidence="7 9">
    <name type="scientific">Rothia dentocariosa</name>
    <dbReference type="NCBI Taxonomy" id="2047"/>
    <lineage>
        <taxon>Bacteria</taxon>
        <taxon>Bacillati</taxon>
        <taxon>Actinomycetota</taxon>
        <taxon>Actinomycetes</taxon>
        <taxon>Micrococcales</taxon>
        <taxon>Micrococcaceae</taxon>
        <taxon>Rothia</taxon>
    </lineage>
</organism>
<dbReference type="GO" id="GO:0005886">
    <property type="term" value="C:plasma membrane"/>
    <property type="evidence" value="ECO:0007669"/>
    <property type="project" value="TreeGrafter"/>
</dbReference>
<protein>
    <submittedName>
        <fullName evidence="7">NfeD family protein</fullName>
    </submittedName>
    <submittedName>
        <fullName evidence="8">NfeD-like C-terminal, partner-binding</fullName>
    </submittedName>
</protein>
<evidence type="ECO:0000256" key="3">
    <source>
        <dbReference type="ARBA" id="ARBA00022989"/>
    </source>
</evidence>
<dbReference type="InterPro" id="IPR002810">
    <property type="entry name" value="NfeD-like_C"/>
</dbReference>
<sequence length="161" mass="17599">MDWLFDSPWTFWLILALLFAIIEMLSLDLFFLMLSLSALITSAISPFIEHFFARGIVFAVLCILFVLILRPPLLKRLNRSAGNTVTNAKALRGKTVLVTEDVTAESGLVRLEGEIWTARTSGAPIPSGSYAQVETINGATAFVYPHVSTLPEGSAVTPEAE</sequence>
<dbReference type="OMA" id="MDPWLIW"/>
<dbReference type="STRING" id="762948.HMPREF0733_11932"/>
<evidence type="ECO:0000256" key="2">
    <source>
        <dbReference type="ARBA" id="ARBA00022692"/>
    </source>
</evidence>
<dbReference type="Proteomes" id="UP000219947">
    <property type="component" value="Unassembled WGS sequence"/>
</dbReference>